<reference evidence="4" key="1">
    <citation type="submission" date="2021-01" db="EMBL/GenBank/DDBJ databases">
        <authorList>
            <person name="Corre E."/>
            <person name="Pelletier E."/>
            <person name="Niang G."/>
            <person name="Scheremetjew M."/>
            <person name="Finn R."/>
            <person name="Kale V."/>
            <person name="Holt S."/>
            <person name="Cochrane G."/>
            <person name="Meng A."/>
            <person name="Brown T."/>
            <person name="Cohen L."/>
        </authorList>
    </citation>
    <scope>NUCLEOTIDE SEQUENCE</scope>
    <source>
        <strain evidence="4">CCMP147</strain>
    </source>
</reference>
<evidence type="ECO:0000256" key="1">
    <source>
        <dbReference type="SAM" id="Phobius"/>
    </source>
</evidence>
<gene>
    <name evidence="2" type="ORF">TDUB1175_LOCUS7565</name>
    <name evidence="3" type="ORF">TDUB1175_LOCUS7567</name>
    <name evidence="4" type="ORF">TDUB1175_LOCUS7568</name>
    <name evidence="5" type="ORF">TDUB1175_LOCUS7569</name>
</gene>
<keyword evidence="1" id="KW-0472">Membrane</keyword>
<feature type="transmembrane region" description="Helical" evidence="1">
    <location>
        <begin position="46"/>
        <end position="62"/>
    </location>
</feature>
<evidence type="ECO:0000313" key="3">
    <source>
        <dbReference type="EMBL" id="CAD8305763.1"/>
    </source>
</evidence>
<evidence type="ECO:0000313" key="2">
    <source>
        <dbReference type="EMBL" id="CAD8305760.1"/>
    </source>
</evidence>
<organism evidence="4">
    <name type="scientific">Pseudictyota dubia</name>
    <dbReference type="NCBI Taxonomy" id="2749911"/>
    <lineage>
        <taxon>Eukaryota</taxon>
        <taxon>Sar</taxon>
        <taxon>Stramenopiles</taxon>
        <taxon>Ochrophyta</taxon>
        <taxon>Bacillariophyta</taxon>
        <taxon>Mediophyceae</taxon>
        <taxon>Biddulphiophycidae</taxon>
        <taxon>Eupodiscales</taxon>
        <taxon>Odontellaceae</taxon>
        <taxon>Pseudictyota</taxon>
    </lineage>
</organism>
<evidence type="ECO:0000313" key="5">
    <source>
        <dbReference type="EMBL" id="CAD8305765.1"/>
    </source>
</evidence>
<protein>
    <submittedName>
        <fullName evidence="4">Uncharacterized protein</fullName>
    </submittedName>
</protein>
<accession>A0A6U2CFA9</accession>
<feature type="transmembrane region" description="Helical" evidence="1">
    <location>
        <begin position="103"/>
        <end position="124"/>
    </location>
</feature>
<dbReference type="EMBL" id="HBED01015295">
    <property type="protein sequence ID" value="CAD8305765.1"/>
    <property type="molecule type" value="Transcribed_RNA"/>
</dbReference>
<feature type="transmembrane region" description="Helical" evidence="1">
    <location>
        <begin position="69"/>
        <end position="88"/>
    </location>
</feature>
<keyword evidence="1" id="KW-1133">Transmembrane helix</keyword>
<feature type="transmembrane region" description="Helical" evidence="1">
    <location>
        <begin position="7"/>
        <end position="26"/>
    </location>
</feature>
<dbReference type="AlphaFoldDB" id="A0A6U2CFA9"/>
<evidence type="ECO:0000313" key="4">
    <source>
        <dbReference type="EMBL" id="CAD8305764.1"/>
    </source>
</evidence>
<proteinExistence type="predicted"/>
<name>A0A6U2CFA9_9STRA</name>
<sequence length="135" mass="15027">MALTDILFKICSFVFASMGVAHWFSIKSDIFFVYHDTPFYAYQDKIIAFCLCTYSIFCYAASKIPAVRIYTIASIWCTFLLLCGINLSQDLADVVGPEQSSMGFYWFQASKMGVVAAALTYAHLTGSDDKSSKAN</sequence>
<dbReference type="EMBL" id="HBED01015291">
    <property type="protein sequence ID" value="CAD8305760.1"/>
    <property type="molecule type" value="Transcribed_RNA"/>
</dbReference>
<keyword evidence="1" id="KW-0812">Transmembrane</keyword>
<dbReference type="EMBL" id="HBED01015294">
    <property type="protein sequence ID" value="CAD8305764.1"/>
    <property type="molecule type" value="Transcribed_RNA"/>
</dbReference>
<dbReference type="EMBL" id="HBED01015293">
    <property type="protein sequence ID" value="CAD8305763.1"/>
    <property type="molecule type" value="Transcribed_RNA"/>
</dbReference>